<dbReference type="EMBL" id="JAHRIN010050527">
    <property type="protein sequence ID" value="MEQ2208474.1"/>
    <property type="molecule type" value="Genomic_DNA"/>
</dbReference>
<gene>
    <name evidence="2" type="ORF">XENOCAPTIV_001517</name>
</gene>
<evidence type="ECO:0000256" key="1">
    <source>
        <dbReference type="SAM" id="MobiDB-lite"/>
    </source>
</evidence>
<proteinExistence type="predicted"/>
<accession>A0ABV0RJW4</accession>
<name>A0ABV0RJW4_9TELE</name>
<comment type="caution">
    <text evidence="2">The sequence shown here is derived from an EMBL/GenBank/DDBJ whole genome shotgun (WGS) entry which is preliminary data.</text>
</comment>
<organism evidence="2 3">
    <name type="scientific">Xenoophorus captivus</name>
    <dbReference type="NCBI Taxonomy" id="1517983"/>
    <lineage>
        <taxon>Eukaryota</taxon>
        <taxon>Metazoa</taxon>
        <taxon>Chordata</taxon>
        <taxon>Craniata</taxon>
        <taxon>Vertebrata</taxon>
        <taxon>Euteleostomi</taxon>
        <taxon>Actinopterygii</taxon>
        <taxon>Neopterygii</taxon>
        <taxon>Teleostei</taxon>
        <taxon>Neoteleostei</taxon>
        <taxon>Acanthomorphata</taxon>
        <taxon>Ovalentaria</taxon>
        <taxon>Atherinomorphae</taxon>
        <taxon>Cyprinodontiformes</taxon>
        <taxon>Goodeidae</taxon>
        <taxon>Xenoophorus</taxon>
    </lineage>
</organism>
<evidence type="ECO:0000313" key="3">
    <source>
        <dbReference type="Proteomes" id="UP001434883"/>
    </source>
</evidence>
<keyword evidence="3" id="KW-1185">Reference proteome</keyword>
<dbReference type="Proteomes" id="UP001434883">
    <property type="component" value="Unassembled WGS sequence"/>
</dbReference>
<evidence type="ECO:0000313" key="2">
    <source>
        <dbReference type="EMBL" id="MEQ2208474.1"/>
    </source>
</evidence>
<feature type="region of interest" description="Disordered" evidence="1">
    <location>
        <begin position="71"/>
        <end position="96"/>
    </location>
</feature>
<sequence length="154" mass="17063">MQTGRVGRLCVLLYSYPLKMDVSQWEAAQECVEMLEKKGHKAPAVPEPGGCFFVSVFFPLHVSLCLAAPRESDGGGVNSNRCPKRGRGGEQLSRKTPRFSVVEAGEAGQRRKEVMLSDFSVSSRHNQRLGDKLEVCFEKCVKSVLGSHHREDIV</sequence>
<reference evidence="2 3" key="1">
    <citation type="submission" date="2021-06" db="EMBL/GenBank/DDBJ databases">
        <authorList>
            <person name="Palmer J.M."/>
        </authorList>
    </citation>
    <scope>NUCLEOTIDE SEQUENCE [LARGE SCALE GENOMIC DNA]</scope>
    <source>
        <strain evidence="2 3">XC_2019</strain>
        <tissue evidence="2">Muscle</tissue>
    </source>
</reference>
<protein>
    <submittedName>
        <fullName evidence="2">Uncharacterized protein</fullName>
    </submittedName>
</protein>